<dbReference type="Gene3D" id="3.10.450.50">
    <property type="match status" value="1"/>
</dbReference>
<dbReference type="GO" id="GO:0004683">
    <property type="term" value="F:calcium/calmodulin-dependent protein kinase activity"/>
    <property type="evidence" value="ECO:0007669"/>
    <property type="project" value="InterPro"/>
</dbReference>
<organism evidence="2 3">
    <name type="scientific">Prosthecochloris aestuarii (strain DSM 271 / SK 413)</name>
    <dbReference type="NCBI Taxonomy" id="290512"/>
    <lineage>
        <taxon>Bacteria</taxon>
        <taxon>Pseudomonadati</taxon>
        <taxon>Chlorobiota</taxon>
        <taxon>Chlorobiia</taxon>
        <taxon>Chlorobiales</taxon>
        <taxon>Chlorobiaceae</taxon>
        <taxon>Prosthecochloris</taxon>
    </lineage>
</organism>
<dbReference type="InterPro" id="IPR032710">
    <property type="entry name" value="NTF2-like_dom_sf"/>
</dbReference>
<name>B4S660_PROA2</name>
<proteinExistence type="predicted"/>
<dbReference type="HOGENOM" id="CLU_123929_2_0_10"/>
<dbReference type="STRING" id="290512.Paes_0663"/>
<dbReference type="AlphaFoldDB" id="B4S660"/>
<evidence type="ECO:0000259" key="1">
    <source>
        <dbReference type="Pfam" id="PF08332"/>
    </source>
</evidence>
<protein>
    <recommendedName>
        <fullName evidence="1">Calcium/calmodulin-dependent protein kinase II association-domain domain-containing protein</fullName>
    </recommendedName>
</protein>
<reference evidence="2" key="1">
    <citation type="submission" date="2008-06" db="EMBL/GenBank/DDBJ databases">
        <title>Complete sequence of chromosome of Prosthecochloris aestuarii DSM 271.</title>
        <authorList>
            <consortium name="US DOE Joint Genome Institute"/>
            <person name="Lucas S."/>
            <person name="Copeland A."/>
            <person name="Lapidus A."/>
            <person name="Glavina del Rio T."/>
            <person name="Dalin E."/>
            <person name="Tice H."/>
            <person name="Bruce D."/>
            <person name="Goodwin L."/>
            <person name="Pitluck S."/>
            <person name="Schmutz J."/>
            <person name="Larimer F."/>
            <person name="Land M."/>
            <person name="Hauser L."/>
            <person name="Kyrpides N."/>
            <person name="Anderson I."/>
            <person name="Liu Z."/>
            <person name="Li T."/>
            <person name="Zhao F."/>
            <person name="Overmann J."/>
            <person name="Bryant D.A."/>
            <person name="Richardson P."/>
        </authorList>
    </citation>
    <scope>NUCLEOTIDE SEQUENCE [LARGE SCALE GENOMIC DNA]</scope>
    <source>
        <strain evidence="2">DSM 271</strain>
    </source>
</reference>
<dbReference type="InterPro" id="IPR013543">
    <property type="entry name" value="Ca/CaM-dep_prot_kinase-assoc"/>
</dbReference>
<feature type="domain" description="Calcium/calmodulin-dependent protein kinase II association-domain" evidence="1">
    <location>
        <begin position="7"/>
        <end position="109"/>
    </location>
</feature>
<dbReference type="GO" id="GO:0005516">
    <property type="term" value="F:calmodulin binding"/>
    <property type="evidence" value="ECO:0007669"/>
    <property type="project" value="InterPro"/>
</dbReference>
<dbReference type="SUPFAM" id="SSF54427">
    <property type="entry name" value="NTF2-like"/>
    <property type="match status" value="1"/>
</dbReference>
<dbReference type="RefSeq" id="WP_012505248.1">
    <property type="nucleotide sequence ID" value="NC_011059.1"/>
</dbReference>
<dbReference type="Proteomes" id="UP000002725">
    <property type="component" value="Chromosome"/>
</dbReference>
<dbReference type="KEGG" id="paa:Paes_0663"/>
<evidence type="ECO:0000313" key="3">
    <source>
        <dbReference type="Proteomes" id="UP000002725"/>
    </source>
</evidence>
<dbReference type="Pfam" id="PF08332">
    <property type="entry name" value="CaMKII_AD"/>
    <property type="match status" value="1"/>
</dbReference>
<dbReference type="eggNOG" id="COG4875">
    <property type="taxonomic scope" value="Bacteria"/>
</dbReference>
<keyword evidence="3" id="KW-1185">Reference proteome</keyword>
<dbReference type="EMBL" id="CP001108">
    <property type="protein sequence ID" value="ACF45711.1"/>
    <property type="molecule type" value="Genomic_DNA"/>
</dbReference>
<gene>
    <name evidence="2" type="ordered locus">Paes_0663</name>
</gene>
<sequence length="128" mass="14654">MSKRPEEILEAWVSAINSGDVDGVLAMYDEGSVLIPTFSNKMINTPALLREYFEKLAARERLSVSLHRKKVIVQHIRGEVYSMSGLYCWQFDVDDELLSFEARFSYVVDMALPAPILHHHSSQIPRML</sequence>
<evidence type="ECO:0000313" key="2">
    <source>
        <dbReference type="EMBL" id="ACF45711.1"/>
    </source>
</evidence>
<accession>B4S660</accession>